<name>A0AAU8FIE8_9BACT</name>
<evidence type="ECO:0000256" key="4">
    <source>
        <dbReference type="ARBA" id="ARBA00023163"/>
    </source>
</evidence>
<keyword evidence="2" id="KW-0805">Transcription regulation</keyword>
<accession>A0AAU8FIE8</accession>
<feature type="modified residue" description="4-aspartylphosphate" evidence="5">
    <location>
        <position position="53"/>
    </location>
</feature>
<dbReference type="Pfam" id="PF00196">
    <property type="entry name" value="GerE"/>
    <property type="match status" value="1"/>
</dbReference>
<proteinExistence type="predicted"/>
<dbReference type="AlphaFoldDB" id="A0AAU8FIE8"/>
<dbReference type="PANTHER" id="PTHR43214:SF41">
    <property type="entry name" value="NITRATE_NITRITE RESPONSE REGULATOR PROTEIN NARP"/>
    <property type="match status" value="1"/>
</dbReference>
<reference evidence="8" key="1">
    <citation type="submission" date="2024-06" db="EMBL/GenBank/DDBJ databases">
        <title>Sequencing and assembly of the genome of Dyadobacter sp. strain 676, a symbiont of Cyamopsis tetragonoloba.</title>
        <authorList>
            <person name="Guro P."/>
            <person name="Sazanova A."/>
            <person name="Kuznetsova I."/>
            <person name="Belimov A."/>
            <person name="Safronova V."/>
        </authorList>
    </citation>
    <scope>NUCLEOTIDE SEQUENCE</scope>
    <source>
        <strain evidence="8">676</strain>
    </source>
</reference>
<dbReference type="EMBL" id="CP159289">
    <property type="protein sequence ID" value="XCH23657.1"/>
    <property type="molecule type" value="Genomic_DNA"/>
</dbReference>
<dbReference type="SUPFAM" id="SSF52172">
    <property type="entry name" value="CheY-like"/>
    <property type="match status" value="1"/>
</dbReference>
<gene>
    <name evidence="8" type="ORF">ABV298_25640</name>
</gene>
<dbReference type="GO" id="GO:0006355">
    <property type="term" value="P:regulation of DNA-templated transcription"/>
    <property type="evidence" value="ECO:0007669"/>
    <property type="project" value="InterPro"/>
</dbReference>
<dbReference type="InterPro" id="IPR001789">
    <property type="entry name" value="Sig_transdc_resp-reg_receiver"/>
</dbReference>
<feature type="domain" description="Response regulatory" evidence="7">
    <location>
        <begin position="2"/>
        <end position="118"/>
    </location>
</feature>
<dbReference type="InterPro" id="IPR016032">
    <property type="entry name" value="Sig_transdc_resp-reg_C-effctor"/>
</dbReference>
<dbReference type="PRINTS" id="PR00038">
    <property type="entry name" value="HTHLUXR"/>
</dbReference>
<dbReference type="CDD" id="cd06170">
    <property type="entry name" value="LuxR_C_like"/>
    <property type="match status" value="1"/>
</dbReference>
<evidence type="ECO:0000259" key="7">
    <source>
        <dbReference type="PROSITE" id="PS50110"/>
    </source>
</evidence>
<dbReference type="Gene3D" id="3.40.50.2300">
    <property type="match status" value="1"/>
</dbReference>
<dbReference type="InterPro" id="IPR036388">
    <property type="entry name" value="WH-like_DNA-bd_sf"/>
</dbReference>
<dbReference type="CDD" id="cd17535">
    <property type="entry name" value="REC_NarL-like"/>
    <property type="match status" value="1"/>
</dbReference>
<dbReference type="Pfam" id="PF00072">
    <property type="entry name" value="Response_reg"/>
    <property type="match status" value="1"/>
</dbReference>
<evidence type="ECO:0000256" key="2">
    <source>
        <dbReference type="ARBA" id="ARBA00023015"/>
    </source>
</evidence>
<feature type="domain" description="HTH luxR-type" evidence="6">
    <location>
        <begin position="145"/>
        <end position="208"/>
    </location>
</feature>
<protein>
    <submittedName>
        <fullName evidence="8">Response regulator transcription factor</fullName>
    </submittedName>
</protein>
<evidence type="ECO:0000256" key="5">
    <source>
        <dbReference type="PROSITE-ProRule" id="PRU00169"/>
    </source>
</evidence>
<organism evidence="8">
    <name type="scientific">Dyadobacter sp. 676</name>
    <dbReference type="NCBI Taxonomy" id="3088362"/>
    <lineage>
        <taxon>Bacteria</taxon>
        <taxon>Pseudomonadati</taxon>
        <taxon>Bacteroidota</taxon>
        <taxon>Cytophagia</taxon>
        <taxon>Cytophagales</taxon>
        <taxon>Spirosomataceae</taxon>
        <taxon>Dyadobacter</taxon>
    </lineage>
</organism>
<dbReference type="PANTHER" id="PTHR43214">
    <property type="entry name" value="TWO-COMPONENT RESPONSE REGULATOR"/>
    <property type="match status" value="1"/>
</dbReference>
<dbReference type="SMART" id="SM00448">
    <property type="entry name" value="REC"/>
    <property type="match status" value="1"/>
</dbReference>
<evidence type="ECO:0000259" key="6">
    <source>
        <dbReference type="PROSITE" id="PS50043"/>
    </source>
</evidence>
<sequence length="208" mass="23434">MKVLLIEDHFLVRMSQKIVLNELYRGATISEAENFEDALSYVRVSPFDLILLDIDIPGGKGRTMIDRIRQIQPDVIILMCSAADEQTHALEYITAGAKGYLSKSAEKSEVIAAITTVVKNNRYLSQAVQEHLLEAVSTGKRSMRQLKATNKLSEREKEVMHMLIKGKWIKEIASDLNLRTNTVSTFKARIFQKLGVSSVIELAKKVQE</sequence>
<dbReference type="InterPro" id="IPR000792">
    <property type="entry name" value="Tscrpt_reg_LuxR_C"/>
</dbReference>
<keyword evidence="4" id="KW-0804">Transcription</keyword>
<dbReference type="RefSeq" id="WP_353718981.1">
    <property type="nucleotide sequence ID" value="NZ_CP159289.1"/>
</dbReference>
<dbReference type="InterPro" id="IPR011006">
    <property type="entry name" value="CheY-like_superfamily"/>
</dbReference>
<evidence type="ECO:0000256" key="1">
    <source>
        <dbReference type="ARBA" id="ARBA00022553"/>
    </source>
</evidence>
<keyword evidence="3" id="KW-0238">DNA-binding</keyword>
<evidence type="ECO:0000256" key="3">
    <source>
        <dbReference type="ARBA" id="ARBA00023125"/>
    </source>
</evidence>
<keyword evidence="1 5" id="KW-0597">Phosphoprotein</keyword>
<dbReference type="PROSITE" id="PS50043">
    <property type="entry name" value="HTH_LUXR_2"/>
    <property type="match status" value="1"/>
</dbReference>
<dbReference type="Gene3D" id="1.10.10.10">
    <property type="entry name" value="Winged helix-like DNA-binding domain superfamily/Winged helix DNA-binding domain"/>
    <property type="match status" value="1"/>
</dbReference>
<dbReference type="InterPro" id="IPR058245">
    <property type="entry name" value="NreC/VraR/RcsB-like_REC"/>
</dbReference>
<evidence type="ECO:0000313" key="8">
    <source>
        <dbReference type="EMBL" id="XCH23657.1"/>
    </source>
</evidence>
<dbReference type="PROSITE" id="PS50110">
    <property type="entry name" value="RESPONSE_REGULATORY"/>
    <property type="match status" value="1"/>
</dbReference>
<dbReference type="InterPro" id="IPR039420">
    <property type="entry name" value="WalR-like"/>
</dbReference>
<dbReference type="GO" id="GO:0000160">
    <property type="term" value="P:phosphorelay signal transduction system"/>
    <property type="evidence" value="ECO:0007669"/>
    <property type="project" value="InterPro"/>
</dbReference>
<dbReference type="SUPFAM" id="SSF46894">
    <property type="entry name" value="C-terminal effector domain of the bipartite response regulators"/>
    <property type="match status" value="1"/>
</dbReference>
<dbReference type="GO" id="GO:0003677">
    <property type="term" value="F:DNA binding"/>
    <property type="evidence" value="ECO:0007669"/>
    <property type="project" value="UniProtKB-KW"/>
</dbReference>
<dbReference type="SMART" id="SM00421">
    <property type="entry name" value="HTH_LUXR"/>
    <property type="match status" value="1"/>
</dbReference>